<dbReference type="KEGG" id="bfc:BacF7301_00820"/>
<dbReference type="InterPro" id="IPR044492">
    <property type="entry name" value="P_typ_ATPase_HD_dom"/>
</dbReference>
<dbReference type="PANTHER" id="PTHR24093">
    <property type="entry name" value="CATION TRANSPORTING ATPASE"/>
    <property type="match status" value="1"/>
</dbReference>
<dbReference type="Pfam" id="PF00690">
    <property type="entry name" value="Cation_ATPase_N"/>
    <property type="match status" value="1"/>
</dbReference>
<evidence type="ECO:0000256" key="14">
    <source>
        <dbReference type="ARBA" id="ARBA00023136"/>
    </source>
</evidence>
<evidence type="ECO:0000256" key="1">
    <source>
        <dbReference type="ARBA" id="ARBA00004127"/>
    </source>
</evidence>
<feature type="transmembrane region" description="Helical" evidence="15">
    <location>
        <begin position="789"/>
        <end position="808"/>
    </location>
</feature>
<feature type="transmembrane region" description="Helical" evidence="15">
    <location>
        <begin position="676"/>
        <end position="697"/>
    </location>
</feature>
<evidence type="ECO:0000313" key="18">
    <source>
        <dbReference type="Proteomes" id="UP000501780"/>
    </source>
</evidence>
<evidence type="ECO:0000313" key="17">
    <source>
        <dbReference type="EMBL" id="QIU92785.1"/>
    </source>
</evidence>
<dbReference type="NCBIfam" id="TIGR01494">
    <property type="entry name" value="ATPase_P-type"/>
    <property type="match status" value="2"/>
</dbReference>
<dbReference type="GO" id="GO:0005886">
    <property type="term" value="C:plasma membrane"/>
    <property type="evidence" value="ECO:0007669"/>
    <property type="project" value="TreeGrafter"/>
</dbReference>
<evidence type="ECO:0000256" key="9">
    <source>
        <dbReference type="ARBA" id="ARBA00022840"/>
    </source>
</evidence>
<dbReference type="GO" id="GO:0005524">
    <property type="term" value="F:ATP binding"/>
    <property type="evidence" value="ECO:0007669"/>
    <property type="project" value="UniProtKB-KW"/>
</dbReference>
<dbReference type="Pfam" id="PF13246">
    <property type="entry name" value="Cation_ATPase"/>
    <property type="match status" value="1"/>
</dbReference>
<dbReference type="FunFam" id="3.40.50.1000:FF:000001">
    <property type="entry name" value="Phospholipid-transporting ATPase IC"/>
    <property type="match status" value="1"/>
</dbReference>
<evidence type="ECO:0000256" key="12">
    <source>
        <dbReference type="ARBA" id="ARBA00022989"/>
    </source>
</evidence>
<evidence type="ECO:0000256" key="8">
    <source>
        <dbReference type="ARBA" id="ARBA00022837"/>
    </source>
</evidence>
<dbReference type="InterPro" id="IPR006408">
    <property type="entry name" value="P-type_ATPase_IIB"/>
</dbReference>
<protein>
    <recommendedName>
        <fullName evidence="2">P-type Ca(2+) transporter</fullName>
        <ecNumber evidence="2">7.2.2.10</ecNumber>
    </recommendedName>
</protein>
<keyword evidence="3" id="KW-0813">Transport</keyword>
<dbReference type="PRINTS" id="PR00120">
    <property type="entry name" value="HATPASE"/>
</dbReference>
<keyword evidence="9" id="KW-0067">ATP-binding</keyword>
<evidence type="ECO:0000256" key="4">
    <source>
        <dbReference type="ARBA" id="ARBA00022568"/>
    </source>
</evidence>
<evidence type="ECO:0000256" key="11">
    <source>
        <dbReference type="ARBA" id="ARBA00022967"/>
    </source>
</evidence>
<dbReference type="InterPro" id="IPR059000">
    <property type="entry name" value="ATPase_P-type_domA"/>
</dbReference>
<dbReference type="PRINTS" id="PR00119">
    <property type="entry name" value="CATATPASE"/>
</dbReference>
<feature type="transmembrane region" description="Helical" evidence="15">
    <location>
        <begin position="645"/>
        <end position="670"/>
    </location>
</feature>
<evidence type="ECO:0000256" key="2">
    <source>
        <dbReference type="ARBA" id="ARBA00012790"/>
    </source>
</evidence>
<dbReference type="SFLD" id="SFLDS00003">
    <property type="entry name" value="Haloacid_Dehalogenase"/>
    <property type="match status" value="1"/>
</dbReference>
<dbReference type="GO" id="GO:0046872">
    <property type="term" value="F:metal ion binding"/>
    <property type="evidence" value="ECO:0007669"/>
    <property type="project" value="UniProtKB-KW"/>
</dbReference>
<dbReference type="Pfam" id="PF00689">
    <property type="entry name" value="Cation_ATPase_C"/>
    <property type="match status" value="1"/>
</dbReference>
<feature type="transmembrane region" description="Helical" evidence="15">
    <location>
        <begin position="229"/>
        <end position="251"/>
    </location>
</feature>
<evidence type="ECO:0000256" key="5">
    <source>
        <dbReference type="ARBA" id="ARBA00022692"/>
    </source>
</evidence>
<keyword evidence="14 15" id="KW-0472">Membrane</keyword>
<dbReference type="Gene3D" id="3.40.1110.10">
    <property type="entry name" value="Calcium-transporting ATPase, cytoplasmic domain N"/>
    <property type="match status" value="1"/>
</dbReference>
<feature type="transmembrane region" description="Helical" evidence="15">
    <location>
        <begin position="71"/>
        <end position="89"/>
    </location>
</feature>
<organism evidence="17 18">
    <name type="scientific">Bacteroides faecium</name>
    <dbReference type="NCBI Taxonomy" id="2715212"/>
    <lineage>
        <taxon>Bacteria</taxon>
        <taxon>Pseudomonadati</taxon>
        <taxon>Bacteroidota</taxon>
        <taxon>Bacteroidia</taxon>
        <taxon>Bacteroidales</taxon>
        <taxon>Bacteroidaceae</taxon>
        <taxon>Bacteroides</taxon>
    </lineage>
</organism>
<dbReference type="GO" id="GO:0012505">
    <property type="term" value="C:endomembrane system"/>
    <property type="evidence" value="ECO:0007669"/>
    <property type="project" value="UniProtKB-SubCell"/>
</dbReference>
<feature type="transmembrane region" description="Helical" evidence="15">
    <location>
        <begin position="746"/>
        <end position="768"/>
    </location>
</feature>
<name>A0A6H0KHM7_9BACE</name>
<dbReference type="RefSeq" id="WP_167959543.1">
    <property type="nucleotide sequence ID" value="NZ_CP050831.1"/>
</dbReference>
<dbReference type="SFLD" id="SFLDF00027">
    <property type="entry name" value="p-type_atpase"/>
    <property type="match status" value="1"/>
</dbReference>
<keyword evidence="13" id="KW-0406">Ion transport</keyword>
<keyword evidence="11" id="KW-1278">Translocase</keyword>
<dbReference type="InterPro" id="IPR018303">
    <property type="entry name" value="ATPase_P-typ_P_site"/>
</dbReference>
<dbReference type="Pfam" id="PF08282">
    <property type="entry name" value="Hydrolase_3"/>
    <property type="match status" value="1"/>
</dbReference>
<dbReference type="Gene3D" id="1.20.1110.10">
    <property type="entry name" value="Calcium-transporting ATPase, transmembrane domain"/>
    <property type="match status" value="1"/>
</dbReference>
<dbReference type="SUPFAM" id="SSF81665">
    <property type="entry name" value="Calcium ATPase, transmembrane domain M"/>
    <property type="match status" value="1"/>
</dbReference>
<keyword evidence="7" id="KW-0547">Nucleotide-binding</keyword>
<dbReference type="InterPro" id="IPR001757">
    <property type="entry name" value="P_typ_ATPase"/>
</dbReference>
<evidence type="ECO:0000256" key="13">
    <source>
        <dbReference type="ARBA" id="ARBA00023065"/>
    </source>
</evidence>
<dbReference type="PANTHER" id="PTHR24093:SF369">
    <property type="entry name" value="CALCIUM-TRANSPORTING ATPASE"/>
    <property type="match status" value="1"/>
</dbReference>
<dbReference type="AlphaFoldDB" id="A0A6H0KHM7"/>
<dbReference type="SUPFAM" id="SSF56784">
    <property type="entry name" value="HAD-like"/>
    <property type="match status" value="1"/>
</dbReference>
<feature type="domain" description="Cation-transporting P-type ATPase N-terminal" evidence="16">
    <location>
        <begin position="1"/>
        <end position="62"/>
    </location>
</feature>
<dbReference type="Gene3D" id="3.40.50.1000">
    <property type="entry name" value="HAD superfamily/HAD-like"/>
    <property type="match status" value="1"/>
</dbReference>
<evidence type="ECO:0000256" key="3">
    <source>
        <dbReference type="ARBA" id="ARBA00022448"/>
    </source>
</evidence>
<dbReference type="Gene3D" id="2.70.150.10">
    <property type="entry name" value="Calcium-transporting ATPase, cytoplasmic transduction domain A"/>
    <property type="match status" value="1"/>
</dbReference>
<dbReference type="InterPro" id="IPR008250">
    <property type="entry name" value="ATPase_P-typ_transduc_dom_A_sf"/>
</dbReference>
<keyword evidence="18" id="KW-1185">Reference proteome</keyword>
<keyword evidence="6" id="KW-0479">Metal-binding</keyword>
<dbReference type="NCBIfam" id="TIGR01517">
    <property type="entry name" value="ATPase-IIB_Ca"/>
    <property type="match status" value="1"/>
</dbReference>
<dbReference type="PROSITE" id="PS00154">
    <property type="entry name" value="ATPASE_E1_E2"/>
    <property type="match status" value="1"/>
</dbReference>
<dbReference type="EC" id="7.2.2.10" evidence="2"/>
<dbReference type="InterPro" id="IPR023299">
    <property type="entry name" value="ATPase_P-typ_cyto_dom_N"/>
</dbReference>
<evidence type="ECO:0000259" key="16">
    <source>
        <dbReference type="SMART" id="SM00831"/>
    </source>
</evidence>
<dbReference type="SFLD" id="SFLDG00002">
    <property type="entry name" value="C1.7:_P-type_atpase_like"/>
    <property type="match status" value="1"/>
</dbReference>
<proteinExistence type="predicted"/>
<keyword evidence="10" id="KW-0460">Magnesium</keyword>
<dbReference type="GO" id="GO:0005388">
    <property type="term" value="F:P-type calcium transporter activity"/>
    <property type="evidence" value="ECO:0007669"/>
    <property type="project" value="UniProtKB-EC"/>
</dbReference>
<accession>A0A6H0KHM7</accession>
<feature type="transmembrane region" description="Helical" evidence="15">
    <location>
        <begin position="46"/>
        <end position="65"/>
    </location>
</feature>
<dbReference type="Proteomes" id="UP000501780">
    <property type="component" value="Chromosome"/>
</dbReference>
<dbReference type="Pfam" id="PF00122">
    <property type="entry name" value="E1-E2_ATPase"/>
    <property type="match status" value="1"/>
</dbReference>
<reference evidence="17 18" key="1">
    <citation type="submission" date="2020-03" db="EMBL/GenBank/DDBJ databases">
        <title>Genomic analysis of Bacteroides faecium CBA7301.</title>
        <authorList>
            <person name="Kim J."/>
            <person name="Roh S.W."/>
        </authorList>
    </citation>
    <scope>NUCLEOTIDE SEQUENCE [LARGE SCALE GENOMIC DNA]</scope>
    <source>
        <strain evidence="17 18">CBA7301</strain>
    </source>
</reference>
<feature type="transmembrane region" description="Helical" evidence="15">
    <location>
        <begin position="820"/>
        <end position="838"/>
    </location>
</feature>
<dbReference type="SUPFAM" id="SSF81653">
    <property type="entry name" value="Calcium ATPase, transduction domain A"/>
    <property type="match status" value="1"/>
</dbReference>
<feature type="transmembrane region" description="Helical" evidence="15">
    <location>
        <begin position="718"/>
        <end position="740"/>
    </location>
</feature>
<dbReference type="InterPro" id="IPR023214">
    <property type="entry name" value="HAD_sf"/>
</dbReference>
<gene>
    <name evidence="17" type="ORF">BacF7301_00820</name>
</gene>
<evidence type="ECO:0000256" key="6">
    <source>
        <dbReference type="ARBA" id="ARBA00022723"/>
    </source>
</evidence>
<dbReference type="SMART" id="SM00831">
    <property type="entry name" value="Cation_ATPase_N"/>
    <property type="match status" value="1"/>
</dbReference>
<evidence type="ECO:0000256" key="15">
    <source>
        <dbReference type="SAM" id="Phobius"/>
    </source>
</evidence>
<keyword evidence="4" id="KW-0109">Calcium transport</keyword>
<dbReference type="GO" id="GO:0016887">
    <property type="term" value="F:ATP hydrolysis activity"/>
    <property type="evidence" value="ECO:0007669"/>
    <property type="project" value="InterPro"/>
</dbReference>
<dbReference type="InterPro" id="IPR004014">
    <property type="entry name" value="ATPase_P-typ_cation-transptr_N"/>
</dbReference>
<dbReference type="InterPro" id="IPR023298">
    <property type="entry name" value="ATPase_P-typ_TM_dom_sf"/>
</dbReference>
<feature type="transmembrane region" description="Helical" evidence="15">
    <location>
        <begin position="271"/>
        <end position="297"/>
    </location>
</feature>
<dbReference type="InterPro" id="IPR036412">
    <property type="entry name" value="HAD-like_sf"/>
</dbReference>
<evidence type="ECO:0000256" key="10">
    <source>
        <dbReference type="ARBA" id="ARBA00022842"/>
    </source>
</evidence>
<sequence>MEQKHFVGLTEQEVLESRSKYGENLLTPPKETPWWKLYLEKFGDPIIIILLVATAISLVFGIIHGDFTESIGIIFAVLIATGVGFWQEYDAKKKFDAMKSDKDYEHVKVRRDGTVLEITKDQLVVGDIVILAAGDEIPADIELFEAIEMKVSEASMTGESVAVSKYPCRDFKGSGFAPNLLLRGTTIEQGLGEGIVVKVGDSTEIGKTTRQASEETNNKTPLEEQLDGLAAKINVAAFTIATIMFIILNIVHWMDNDFSWTWDTLLTEVRFLMGAVVVIIVAVPEGLPLSVTLALAFSMKTMAKENNLVKKMHACETIGAVNVIFSDKTGTLTQNSMTVVDTDIKPENKELLNVIGALNSTANWSHDSQVLGNPTEGAILKFIGHKQTEQLRSEYHTVSCIPFSSLYKYMVTYVEKRSDGSRLMMIKGAPEVIAKLINKDDYLAEVSNQQARGRRAISAAIIHGLTFEELKAVLDNGETLKDNDYIGTWFIEDPVRADVPHAIGQCYKAGIDVVMMTGDNLKTGSEIARQAGFKDIWAIEAKDFNEAIKTEHATREFPNVIARCTPTNKLNILKWAQEKGYVCAMTGDGVNDSPSLNYADVGIAMGSGTSVAKEAADIILLDDAFPSIVTGVKWGRSLFKNIKNFLYMQLSINVSACLIAVFGPIVGVAMPFTVTQFLWINLVMDSLAAIALASEPADENVLSEKPRDRKEFIINKSLAKAIFGFGGLIWLLCTLVLWGMKHNVEFLSHMNLTVFFAAYMVLNWWNLFNARVIGKNKSIFDGLGRNLKFVGVALGILFVTIVIVQIGGEAFQTVPLSWQTWGYIILFTSPVVIVRELWYRLVSRK</sequence>
<evidence type="ECO:0000256" key="7">
    <source>
        <dbReference type="ARBA" id="ARBA00022741"/>
    </source>
</evidence>
<dbReference type="InterPro" id="IPR006068">
    <property type="entry name" value="ATPase_P-typ_cation-transptr_C"/>
</dbReference>
<comment type="subcellular location">
    <subcellularLocation>
        <location evidence="1">Endomembrane system</location>
        <topology evidence="1">Multi-pass membrane protein</topology>
    </subcellularLocation>
</comment>
<dbReference type="EMBL" id="CP050831">
    <property type="protein sequence ID" value="QIU92785.1"/>
    <property type="molecule type" value="Genomic_DNA"/>
</dbReference>
<keyword evidence="12 15" id="KW-1133">Transmembrane helix</keyword>
<keyword evidence="8" id="KW-0106">Calcium</keyword>
<keyword evidence="5 15" id="KW-0812">Transmembrane</keyword>